<evidence type="ECO:0000259" key="11">
    <source>
        <dbReference type="Pfam" id="PF02223"/>
    </source>
</evidence>
<evidence type="ECO:0000256" key="2">
    <source>
        <dbReference type="ARBA" id="ARBA00012980"/>
    </source>
</evidence>
<evidence type="ECO:0000256" key="9">
    <source>
        <dbReference type="ARBA" id="ARBA00048743"/>
    </source>
</evidence>
<dbReference type="Pfam" id="PF02223">
    <property type="entry name" value="Thymidylate_kin"/>
    <property type="match status" value="1"/>
</dbReference>
<dbReference type="HAMAP" id="MF_00165">
    <property type="entry name" value="Thymidylate_kinase"/>
    <property type="match status" value="1"/>
</dbReference>
<dbReference type="NCBIfam" id="TIGR00041">
    <property type="entry name" value="DTMP_kinase"/>
    <property type="match status" value="1"/>
</dbReference>
<keyword evidence="7 10" id="KW-0418">Kinase</keyword>
<evidence type="ECO:0000256" key="6">
    <source>
        <dbReference type="ARBA" id="ARBA00022741"/>
    </source>
</evidence>
<dbReference type="GO" id="GO:0016301">
    <property type="term" value="F:kinase activity"/>
    <property type="evidence" value="ECO:0007669"/>
    <property type="project" value="UniProtKB-KW"/>
</dbReference>
<dbReference type="PANTHER" id="PTHR10344:SF4">
    <property type="entry name" value="UMP-CMP KINASE 2, MITOCHONDRIAL"/>
    <property type="match status" value="1"/>
</dbReference>
<evidence type="ECO:0000256" key="10">
    <source>
        <dbReference type="HAMAP-Rule" id="MF_00165"/>
    </source>
</evidence>
<keyword evidence="8 10" id="KW-0067">ATP-binding</keyword>
<comment type="similarity">
    <text evidence="1 10">Belongs to the thymidylate kinase family.</text>
</comment>
<dbReference type="InterPro" id="IPR018094">
    <property type="entry name" value="Thymidylate_kinase"/>
</dbReference>
<dbReference type="PANTHER" id="PTHR10344">
    <property type="entry name" value="THYMIDYLATE KINASE"/>
    <property type="match status" value="1"/>
</dbReference>
<dbReference type="EC" id="2.7.4.9" evidence="2 10"/>
<gene>
    <name evidence="10 12" type="primary">tmk</name>
    <name evidence="12" type="ORF">GCM10022295_60910</name>
</gene>
<keyword evidence="5 10" id="KW-0545">Nucleotide biosynthesis</keyword>
<organism evidence="12 13">
    <name type="scientific">Streptomyces osmaniensis</name>
    <dbReference type="NCBI Taxonomy" id="593134"/>
    <lineage>
        <taxon>Bacteria</taxon>
        <taxon>Bacillati</taxon>
        <taxon>Actinomycetota</taxon>
        <taxon>Actinomycetes</taxon>
        <taxon>Kitasatosporales</taxon>
        <taxon>Streptomycetaceae</taxon>
        <taxon>Streptomyces</taxon>
    </lineage>
</organism>
<evidence type="ECO:0000256" key="5">
    <source>
        <dbReference type="ARBA" id="ARBA00022727"/>
    </source>
</evidence>
<accession>A0ABP6XRC1</accession>
<dbReference type="CDD" id="cd01672">
    <property type="entry name" value="TMPK"/>
    <property type="match status" value="1"/>
</dbReference>
<proteinExistence type="inferred from homology"/>
<keyword evidence="4 10" id="KW-0808">Transferase</keyword>
<comment type="catalytic activity">
    <reaction evidence="9 10">
        <text>dTMP + ATP = dTDP + ADP</text>
        <dbReference type="Rhea" id="RHEA:13517"/>
        <dbReference type="ChEBI" id="CHEBI:30616"/>
        <dbReference type="ChEBI" id="CHEBI:58369"/>
        <dbReference type="ChEBI" id="CHEBI:63528"/>
        <dbReference type="ChEBI" id="CHEBI:456216"/>
        <dbReference type="EC" id="2.7.4.9"/>
    </reaction>
</comment>
<comment type="function">
    <text evidence="10">Phosphorylation of dTMP to form dTDP in both de novo and salvage pathways of dTTP synthesis.</text>
</comment>
<protein>
    <recommendedName>
        <fullName evidence="3 10">Thymidylate kinase</fullName>
        <ecNumber evidence="2 10">2.7.4.9</ecNumber>
    </recommendedName>
    <alternativeName>
        <fullName evidence="10">dTMP kinase</fullName>
    </alternativeName>
</protein>
<dbReference type="EMBL" id="BAABCE010000012">
    <property type="protein sequence ID" value="GAA3570810.1"/>
    <property type="molecule type" value="Genomic_DNA"/>
</dbReference>
<dbReference type="Proteomes" id="UP001500707">
    <property type="component" value="Unassembled WGS sequence"/>
</dbReference>
<evidence type="ECO:0000313" key="12">
    <source>
        <dbReference type="EMBL" id="GAA3570810.1"/>
    </source>
</evidence>
<dbReference type="InterPro" id="IPR027417">
    <property type="entry name" value="P-loop_NTPase"/>
</dbReference>
<comment type="caution">
    <text evidence="12">The sequence shown here is derived from an EMBL/GenBank/DDBJ whole genome shotgun (WGS) entry which is preliminary data.</text>
</comment>
<dbReference type="Gene3D" id="3.40.50.300">
    <property type="entry name" value="P-loop containing nucleotide triphosphate hydrolases"/>
    <property type="match status" value="1"/>
</dbReference>
<evidence type="ECO:0000256" key="1">
    <source>
        <dbReference type="ARBA" id="ARBA00009776"/>
    </source>
</evidence>
<feature type="domain" description="Thymidylate kinase-like" evidence="11">
    <location>
        <begin position="23"/>
        <end position="201"/>
    </location>
</feature>
<sequence>MPETFEHEVAQAWQGGLVIAVCGIDGAGKTTLIETLARTLEASGEAVHVTRQPTSFYRSLEPVRTYHDEGAGNIPAECLALLSAADRSLHLAREVLPALLAGKTVISDRFVAAAAAIFETRGLSRSWIDEVNRFCPPPHGQILLDISGEEAVERIRQRGGYIRLEERSASTLEAIRQNYLRQRQENCLVLDAQATPESIAEQARRYVISLSRQPVPA</sequence>
<evidence type="ECO:0000256" key="4">
    <source>
        <dbReference type="ARBA" id="ARBA00022679"/>
    </source>
</evidence>
<dbReference type="RefSeq" id="WP_346184397.1">
    <property type="nucleotide sequence ID" value="NZ_BAABCE010000012.1"/>
</dbReference>
<evidence type="ECO:0000256" key="7">
    <source>
        <dbReference type="ARBA" id="ARBA00022777"/>
    </source>
</evidence>
<feature type="binding site" evidence="10">
    <location>
        <begin position="23"/>
        <end position="30"/>
    </location>
    <ligand>
        <name>ATP</name>
        <dbReference type="ChEBI" id="CHEBI:30616"/>
    </ligand>
</feature>
<evidence type="ECO:0000256" key="8">
    <source>
        <dbReference type="ARBA" id="ARBA00022840"/>
    </source>
</evidence>
<keyword evidence="6 10" id="KW-0547">Nucleotide-binding</keyword>
<evidence type="ECO:0000256" key="3">
    <source>
        <dbReference type="ARBA" id="ARBA00017144"/>
    </source>
</evidence>
<reference evidence="13" key="1">
    <citation type="journal article" date="2019" name="Int. J. Syst. Evol. Microbiol.">
        <title>The Global Catalogue of Microorganisms (GCM) 10K type strain sequencing project: providing services to taxonomists for standard genome sequencing and annotation.</title>
        <authorList>
            <consortium name="The Broad Institute Genomics Platform"/>
            <consortium name="The Broad Institute Genome Sequencing Center for Infectious Disease"/>
            <person name="Wu L."/>
            <person name="Ma J."/>
        </authorList>
    </citation>
    <scope>NUCLEOTIDE SEQUENCE [LARGE SCALE GENOMIC DNA]</scope>
    <source>
        <strain evidence="13">JCM 17656</strain>
    </source>
</reference>
<dbReference type="InterPro" id="IPR039430">
    <property type="entry name" value="Thymidylate_kin-like_dom"/>
</dbReference>
<name>A0ABP6XRC1_9ACTN</name>
<evidence type="ECO:0000313" key="13">
    <source>
        <dbReference type="Proteomes" id="UP001500707"/>
    </source>
</evidence>
<dbReference type="SUPFAM" id="SSF52540">
    <property type="entry name" value="P-loop containing nucleoside triphosphate hydrolases"/>
    <property type="match status" value="1"/>
</dbReference>
<keyword evidence="13" id="KW-1185">Reference proteome</keyword>